<evidence type="ECO:0000256" key="7">
    <source>
        <dbReference type="ARBA" id="ARBA00023122"/>
    </source>
</evidence>
<dbReference type="Pfam" id="PF01595">
    <property type="entry name" value="CNNM"/>
    <property type="match status" value="1"/>
</dbReference>
<evidence type="ECO:0000256" key="11">
    <source>
        <dbReference type="SAM" id="Phobius"/>
    </source>
</evidence>
<dbReference type="InterPro" id="IPR051676">
    <property type="entry name" value="UPF0053_domain"/>
</dbReference>
<dbReference type="InterPro" id="IPR016169">
    <property type="entry name" value="FAD-bd_PCMH_sub2"/>
</dbReference>
<keyword evidence="7 9" id="KW-0129">CBS domain</keyword>
<evidence type="ECO:0000256" key="3">
    <source>
        <dbReference type="ARBA" id="ARBA00022475"/>
    </source>
</evidence>
<dbReference type="SMART" id="SM00116">
    <property type="entry name" value="CBS"/>
    <property type="match status" value="2"/>
</dbReference>
<dbReference type="PANTHER" id="PTHR43099">
    <property type="entry name" value="UPF0053 PROTEIN YRKA"/>
    <property type="match status" value="1"/>
</dbReference>
<dbReference type="CDD" id="cd04590">
    <property type="entry name" value="CBS_pair_CorC_HlyC_assoc"/>
    <property type="match status" value="1"/>
</dbReference>
<dbReference type="SUPFAM" id="SSF56176">
    <property type="entry name" value="FAD-binding/transporter-associated domain-like"/>
    <property type="match status" value="1"/>
</dbReference>
<feature type="domain" description="CBS" evidence="12">
    <location>
        <begin position="218"/>
        <end position="277"/>
    </location>
</feature>
<gene>
    <name evidence="14" type="ORF">BN4615_P1719</name>
</gene>
<keyword evidence="8 10" id="KW-0472">Membrane</keyword>
<evidence type="ECO:0000256" key="9">
    <source>
        <dbReference type="PROSITE-ProRule" id="PRU00703"/>
    </source>
</evidence>
<dbReference type="Gene3D" id="3.30.465.10">
    <property type="match status" value="1"/>
</dbReference>
<evidence type="ECO:0000256" key="6">
    <source>
        <dbReference type="ARBA" id="ARBA00022989"/>
    </source>
</evidence>
<feature type="domain" description="CNNM transmembrane" evidence="13">
    <location>
        <begin position="1"/>
        <end position="199"/>
    </location>
</feature>
<dbReference type="PANTHER" id="PTHR43099:SF5">
    <property type="entry name" value="HLYC_CORC FAMILY TRANSPORTER"/>
    <property type="match status" value="1"/>
</dbReference>
<dbReference type="InterPro" id="IPR044751">
    <property type="entry name" value="Ion_transp-like_CBS"/>
</dbReference>
<dbReference type="InterPro" id="IPR002550">
    <property type="entry name" value="CNNM"/>
</dbReference>
<dbReference type="InterPro" id="IPR005170">
    <property type="entry name" value="Transptr-assoc_dom"/>
</dbReference>
<name>A0A1M4E083_9ACTN</name>
<keyword evidence="4 10" id="KW-0812">Transmembrane</keyword>
<dbReference type="PROSITE" id="PS51846">
    <property type="entry name" value="CNNM"/>
    <property type="match status" value="1"/>
</dbReference>
<evidence type="ECO:0000259" key="13">
    <source>
        <dbReference type="PROSITE" id="PS51846"/>
    </source>
</evidence>
<feature type="transmembrane region" description="Helical" evidence="11">
    <location>
        <begin position="60"/>
        <end position="79"/>
    </location>
</feature>
<dbReference type="Gene3D" id="3.10.580.10">
    <property type="entry name" value="CBS-domain"/>
    <property type="match status" value="1"/>
</dbReference>
<keyword evidence="6 10" id="KW-1133">Transmembrane helix</keyword>
<evidence type="ECO:0000313" key="14">
    <source>
        <dbReference type="EMBL" id="SBO92205.1"/>
    </source>
</evidence>
<sequence length="437" mass="47757">MFDTVAANIALVLLFILIGGFFAAAEIAMVSLRDSQVRKLSQRGRRGERVAKLARDPNRFLSAVQIGVTVATMLSAAFGADRLAAQLVPVLEGWGVPAAVSPVLALVLVTLAISYVSLVLGELAPKRLALQRAEGLSLYVAPFLDRIAALSRPIIWMLSKSTDGVVRLLGGNPQADREEVTTEELRDMVVGHTDLTADERKLIAEVFAAGKRQLREVMLPRTEVEFMEADTPLTEAARLAATLPHSRFPVYRDTYDEVIGFVHVRDLLDPELIGRTEPISAVVPIRAAKFVPASKRLLTTLNEMRDEGQHLAIVVDEYGGTAGIVTMEDLVEELIGDIRDEYDVEEDVVILPAGEIEIDGLTNLNDFATETGIRLPDGPYETLAGFVMAMLGHVPDAGERVEFSGFELTVTELDGRRIARVRVKRRAVVESPPEQDS</sequence>
<dbReference type="SMART" id="SM01091">
    <property type="entry name" value="CorC_HlyC"/>
    <property type="match status" value="1"/>
</dbReference>
<dbReference type="GO" id="GO:0050660">
    <property type="term" value="F:flavin adenine dinucleotide binding"/>
    <property type="evidence" value="ECO:0007669"/>
    <property type="project" value="InterPro"/>
</dbReference>
<protein>
    <submittedName>
        <fullName evidence="14">Magnesium and cobalt efflux protein CorC</fullName>
    </submittedName>
</protein>
<comment type="similarity">
    <text evidence="2">Belongs to the UPF0053 family.</text>
</comment>
<organism evidence="14">
    <name type="scientific">Nonomuraea gerenzanensis</name>
    <dbReference type="NCBI Taxonomy" id="93944"/>
    <lineage>
        <taxon>Bacteria</taxon>
        <taxon>Bacillati</taxon>
        <taxon>Actinomycetota</taxon>
        <taxon>Actinomycetes</taxon>
        <taxon>Streptosporangiales</taxon>
        <taxon>Streptosporangiaceae</taxon>
        <taxon>Nonomuraea</taxon>
    </lineage>
</organism>
<dbReference type="EMBL" id="LT559118">
    <property type="protein sequence ID" value="SBO92205.1"/>
    <property type="molecule type" value="Genomic_DNA"/>
</dbReference>
<dbReference type="PROSITE" id="PS51371">
    <property type="entry name" value="CBS"/>
    <property type="match status" value="2"/>
</dbReference>
<dbReference type="GO" id="GO:0005886">
    <property type="term" value="C:plasma membrane"/>
    <property type="evidence" value="ECO:0007669"/>
    <property type="project" value="UniProtKB-SubCell"/>
</dbReference>
<proteinExistence type="inferred from homology"/>
<feature type="transmembrane region" description="Helical" evidence="11">
    <location>
        <begin position="99"/>
        <end position="120"/>
    </location>
</feature>
<dbReference type="RefSeq" id="WP_225271484.1">
    <property type="nucleotide sequence ID" value="NZ_CP084058.1"/>
</dbReference>
<comment type="subcellular location">
    <subcellularLocation>
        <location evidence="1">Cell membrane</location>
        <topology evidence="1">Multi-pass membrane protein</topology>
    </subcellularLocation>
</comment>
<reference evidence="14" key="1">
    <citation type="submission" date="2016-04" db="EMBL/GenBank/DDBJ databases">
        <authorList>
            <person name="Evans L.H."/>
            <person name="Alamgir A."/>
            <person name="Owens N."/>
            <person name="Weber N.D."/>
            <person name="Virtaneva K."/>
            <person name="Barbian K."/>
            <person name="Babar A."/>
            <person name="Rosenke K."/>
        </authorList>
    </citation>
    <scope>NUCLEOTIDE SEQUENCE</scope>
    <source>
        <strain evidence="14">Nono1</strain>
    </source>
</reference>
<dbReference type="Pfam" id="PF00571">
    <property type="entry name" value="CBS"/>
    <property type="match status" value="2"/>
</dbReference>
<evidence type="ECO:0000256" key="8">
    <source>
        <dbReference type="ARBA" id="ARBA00023136"/>
    </source>
</evidence>
<dbReference type="FunFam" id="3.10.580.10:FF:000002">
    <property type="entry name" value="Magnesium/cobalt efflux protein CorC"/>
    <property type="match status" value="1"/>
</dbReference>
<accession>A0A1M4E083</accession>
<evidence type="ECO:0000259" key="12">
    <source>
        <dbReference type="PROSITE" id="PS51371"/>
    </source>
</evidence>
<feature type="domain" description="CBS" evidence="12">
    <location>
        <begin position="284"/>
        <end position="341"/>
    </location>
</feature>
<dbReference type="SUPFAM" id="SSF54631">
    <property type="entry name" value="CBS-domain pair"/>
    <property type="match status" value="1"/>
</dbReference>
<evidence type="ECO:0000256" key="1">
    <source>
        <dbReference type="ARBA" id="ARBA00004651"/>
    </source>
</evidence>
<dbReference type="InterPro" id="IPR046342">
    <property type="entry name" value="CBS_dom_sf"/>
</dbReference>
<dbReference type="AlphaFoldDB" id="A0A1M4E083"/>
<keyword evidence="5" id="KW-0677">Repeat</keyword>
<evidence type="ECO:0000256" key="5">
    <source>
        <dbReference type="ARBA" id="ARBA00022737"/>
    </source>
</evidence>
<dbReference type="Pfam" id="PF03471">
    <property type="entry name" value="CorC_HlyC"/>
    <property type="match status" value="1"/>
</dbReference>
<dbReference type="InterPro" id="IPR000644">
    <property type="entry name" value="CBS_dom"/>
</dbReference>
<evidence type="ECO:0000256" key="10">
    <source>
        <dbReference type="PROSITE-ProRule" id="PRU01193"/>
    </source>
</evidence>
<evidence type="ECO:0000256" key="4">
    <source>
        <dbReference type="ARBA" id="ARBA00022692"/>
    </source>
</evidence>
<keyword evidence="3" id="KW-1003">Cell membrane</keyword>
<dbReference type="InterPro" id="IPR036318">
    <property type="entry name" value="FAD-bd_PCMH-like_sf"/>
</dbReference>
<feature type="transmembrane region" description="Helical" evidence="11">
    <location>
        <begin position="6"/>
        <end position="32"/>
    </location>
</feature>
<evidence type="ECO:0000256" key="2">
    <source>
        <dbReference type="ARBA" id="ARBA00006337"/>
    </source>
</evidence>